<organism evidence="3 4">
    <name type="scientific">Actinoplanes xinjiangensis</name>
    <dbReference type="NCBI Taxonomy" id="512350"/>
    <lineage>
        <taxon>Bacteria</taxon>
        <taxon>Bacillati</taxon>
        <taxon>Actinomycetota</taxon>
        <taxon>Actinomycetes</taxon>
        <taxon>Micromonosporales</taxon>
        <taxon>Micromonosporaceae</taxon>
        <taxon>Actinoplanes</taxon>
    </lineage>
</organism>
<comment type="caution">
    <text evidence="3">The sequence shown here is derived from an EMBL/GenBank/DDBJ whole genome shotgun (WGS) entry which is preliminary data.</text>
</comment>
<feature type="region of interest" description="Disordered" evidence="1">
    <location>
        <begin position="261"/>
        <end position="289"/>
    </location>
</feature>
<feature type="chain" id="PRO_5016417877" description="Lipoprotein" evidence="2">
    <location>
        <begin position="19"/>
        <end position="289"/>
    </location>
</feature>
<evidence type="ECO:0000313" key="4">
    <source>
        <dbReference type="Proteomes" id="UP000245697"/>
    </source>
</evidence>
<dbReference type="AlphaFoldDB" id="A0A316FDM3"/>
<proteinExistence type="predicted"/>
<keyword evidence="4" id="KW-1185">Reference proteome</keyword>
<protein>
    <recommendedName>
        <fullName evidence="5">Lipoprotein</fullName>
    </recommendedName>
</protein>
<gene>
    <name evidence="3" type="ORF">BC793_10892</name>
</gene>
<evidence type="ECO:0000256" key="2">
    <source>
        <dbReference type="SAM" id="SignalP"/>
    </source>
</evidence>
<name>A0A316FDM3_9ACTN</name>
<sequence>MLAVALAAVLGVGGCAKAGTSPAETAPAGDAKEALLKSADALKTGNYSFSRTGTYLLQDLQRGDVHLPDGVLLQHEQRAVMRVGDAFYLRYFLYGNAELRDQYMTLYKQHGATAAQLKDFEKMNALLDGKRWVRADEKKLTAAAAIDEQSGLDAMTPLPKAGEHDVPKVGALLTAVTTAARSGDTITGTLDATKVDPDANLLFSEPTYLYGPAARTMSYQAVLDGQERLTEFTVTMPSQLASEPAEGHEPEQPLVIKISGYGETAAPTAPKDAPELPQSAYEVLSRDID</sequence>
<feature type="signal peptide" evidence="2">
    <location>
        <begin position="1"/>
        <end position="18"/>
    </location>
</feature>
<reference evidence="3 4" key="1">
    <citation type="submission" date="2018-05" db="EMBL/GenBank/DDBJ databases">
        <title>Genomic Encyclopedia of Archaeal and Bacterial Type Strains, Phase II (KMG-II): from individual species to whole genera.</title>
        <authorList>
            <person name="Goeker M."/>
        </authorList>
    </citation>
    <scope>NUCLEOTIDE SEQUENCE [LARGE SCALE GENOMIC DNA]</scope>
    <source>
        <strain evidence="3 4">DSM 45184</strain>
    </source>
</reference>
<evidence type="ECO:0000313" key="3">
    <source>
        <dbReference type="EMBL" id="PWK46978.1"/>
    </source>
</evidence>
<dbReference type="Proteomes" id="UP000245697">
    <property type="component" value="Unassembled WGS sequence"/>
</dbReference>
<evidence type="ECO:0000256" key="1">
    <source>
        <dbReference type="SAM" id="MobiDB-lite"/>
    </source>
</evidence>
<keyword evidence="2" id="KW-0732">Signal</keyword>
<accession>A0A316FDM3</accession>
<dbReference type="EMBL" id="QGGR01000008">
    <property type="protein sequence ID" value="PWK46978.1"/>
    <property type="molecule type" value="Genomic_DNA"/>
</dbReference>
<evidence type="ECO:0008006" key="5">
    <source>
        <dbReference type="Google" id="ProtNLM"/>
    </source>
</evidence>